<protein>
    <submittedName>
        <fullName evidence="1">Uncharacterized protein</fullName>
    </submittedName>
</protein>
<name>A0A7C1NZA2_9HYPH</name>
<reference evidence="1" key="1">
    <citation type="journal article" date="2020" name="mSystems">
        <title>Genome- and Community-Level Interaction Insights into Carbon Utilization and Element Cycling Functions of Hydrothermarchaeota in Hydrothermal Sediment.</title>
        <authorList>
            <person name="Zhou Z."/>
            <person name="Liu Y."/>
            <person name="Xu W."/>
            <person name="Pan J."/>
            <person name="Luo Z.H."/>
            <person name="Li M."/>
        </authorList>
    </citation>
    <scope>NUCLEOTIDE SEQUENCE [LARGE SCALE GENOMIC DNA]</scope>
    <source>
        <strain evidence="1">SpSt-243</strain>
    </source>
</reference>
<gene>
    <name evidence="1" type="ORF">ENP70_12660</name>
</gene>
<proteinExistence type="predicted"/>
<accession>A0A7C1NZA2</accession>
<comment type="caution">
    <text evidence="1">The sequence shown here is derived from an EMBL/GenBank/DDBJ whole genome shotgun (WGS) entry which is preliminary data.</text>
</comment>
<organism evidence="1">
    <name type="scientific">Agrobacterium albertimagni</name>
    <dbReference type="NCBI Taxonomy" id="147266"/>
    <lineage>
        <taxon>Bacteria</taxon>
        <taxon>Pseudomonadati</taxon>
        <taxon>Pseudomonadota</taxon>
        <taxon>Alphaproteobacteria</taxon>
        <taxon>Hyphomicrobiales</taxon>
        <taxon>Rhizobiaceae</taxon>
        <taxon>Rhizobium/Agrobacterium group</taxon>
        <taxon>Agrobacterium</taxon>
    </lineage>
</organism>
<evidence type="ECO:0000313" key="1">
    <source>
        <dbReference type="EMBL" id="HEB44513.1"/>
    </source>
</evidence>
<sequence length="142" mass="15485">MFVDDALSVASLTVLLPFKPEQTFDLAKASRLITDFAALALEEQNMKLVGDVMVVRHRPGQRGLPGGIHETDYRFAIDLTESETSIHGGLLLFIDEEGRAFGWRSQSGAMTIWSGSDPELTELVPGSCDRITLVGSARLIGH</sequence>
<dbReference type="EMBL" id="DSKI01000649">
    <property type="protein sequence ID" value="HEB44513.1"/>
    <property type="molecule type" value="Genomic_DNA"/>
</dbReference>
<dbReference type="AlphaFoldDB" id="A0A7C1NZA2"/>